<dbReference type="OrthoDB" id="6745777at2759"/>
<evidence type="ECO:0000256" key="1">
    <source>
        <dbReference type="ARBA" id="ARBA00022670"/>
    </source>
</evidence>
<evidence type="ECO:0000256" key="2">
    <source>
        <dbReference type="ARBA" id="ARBA00022801"/>
    </source>
</evidence>
<dbReference type="InterPro" id="IPR009003">
    <property type="entry name" value="Peptidase_S1_PA"/>
</dbReference>
<dbReference type="AlphaFoldDB" id="A0A482VXN4"/>
<dbReference type="Gene3D" id="2.40.10.10">
    <property type="entry name" value="Trypsin-like serine proteases"/>
    <property type="match status" value="1"/>
</dbReference>
<evidence type="ECO:0000259" key="5">
    <source>
        <dbReference type="PROSITE" id="PS50240"/>
    </source>
</evidence>
<dbReference type="PANTHER" id="PTHR24276:SF91">
    <property type="entry name" value="AT26814P-RELATED"/>
    <property type="match status" value="1"/>
</dbReference>
<keyword evidence="2" id="KW-0378">Hydrolase</keyword>
<evidence type="ECO:0000313" key="7">
    <source>
        <dbReference type="Proteomes" id="UP000292052"/>
    </source>
</evidence>
<evidence type="ECO:0000256" key="4">
    <source>
        <dbReference type="ARBA" id="ARBA00023157"/>
    </source>
</evidence>
<dbReference type="InterPro" id="IPR043504">
    <property type="entry name" value="Peptidase_S1_PA_chymotrypsin"/>
</dbReference>
<feature type="domain" description="Peptidase S1" evidence="5">
    <location>
        <begin position="1"/>
        <end position="62"/>
    </location>
</feature>
<dbReference type="PROSITE" id="PS50240">
    <property type="entry name" value="TRYPSIN_DOM"/>
    <property type="match status" value="1"/>
</dbReference>
<accession>A0A482VXN4</accession>
<name>A0A482VXN4_ASBVE</name>
<dbReference type="GO" id="GO:0006508">
    <property type="term" value="P:proteolysis"/>
    <property type="evidence" value="ECO:0007669"/>
    <property type="project" value="UniProtKB-KW"/>
</dbReference>
<protein>
    <submittedName>
        <fullName evidence="6">Trypsin domain containing protein</fullName>
    </submittedName>
</protein>
<gene>
    <name evidence="6" type="ORF">BDFB_011802</name>
</gene>
<dbReference type="EMBL" id="QDEB01051854">
    <property type="protein sequence ID" value="RZC37534.1"/>
    <property type="molecule type" value="Genomic_DNA"/>
</dbReference>
<evidence type="ECO:0000256" key="3">
    <source>
        <dbReference type="ARBA" id="ARBA00022825"/>
    </source>
</evidence>
<comment type="caution">
    <text evidence="6">The sequence shown here is derived from an EMBL/GenBank/DDBJ whole genome shotgun (WGS) entry which is preliminary data.</text>
</comment>
<dbReference type="InterPro" id="IPR050430">
    <property type="entry name" value="Peptidase_S1"/>
</dbReference>
<dbReference type="STRING" id="1661398.A0A482VXN4"/>
<reference evidence="6 7" key="1">
    <citation type="submission" date="2017-03" db="EMBL/GenBank/DDBJ databases">
        <title>Genome of the blue death feigning beetle - Asbolus verrucosus.</title>
        <authorList>
            <person name="Rider S.D."/>
        </authorList>
    </citation>
    <scope>NUCLEOTIDE SEQUENCE [LARGE SCALE GENOMIC DNA]</scope>
    <source>
        <strain evidence="6">Butters</strain>
        <tissue evidence="6">Head and leg muscle</tissue>
    </source>
</reference>
<dbReference type="InterPro" id="IPR001254">
    <property type="entry name" value="Trypsin_dom"/>
</dbReference>
<keyword evidence="3" id="KW-0720">Serine protease</keyword>
<dbReference type="Pfam" id="PF00089">
    <property type="entry name" value="Trypsin"/>
    <property type="match status" value="1"/>
</dbReference>
<sequence length="63" mass="6412">MICAGASGGGKDACLGDSGGLLSANGTLFGIVSWGVGCAQAEYPRVYTNLAATREWMKEKTGI</sequence>
<proteinExistence type="predicted"/>
<keyword evidence="1" id="KW-0645">Protease</keyword>
<keyword evidence="4" id="KW-1015">Disulfide bond</keyword>
<dbReference type="Proteomes" id="UP000292052">
    <property type="component" value="Unassembled WGS sequence"/>
</dbReference>
<dbReference type="PANTHER" id="PTHR24276">
    <property type="entry name" value="POLYSERASE-RELATED"/>
    <property type="match status" value="1"/>
</dbReference>
<keyword evidence="7" id="KW-1185">Reference proteome</keyword>
<dbReference type="GO" id="GO:0004252">
    <property type="term" value="F:serine-type endopeptidase activity"/>
    <property type="evidence" value="ECO:0007669"/>
    <property type="project" value="InterPro"/>
</dbReference>
<evidence type="ECO:0000313" key="6">
    <source>
        <dbReference type="EMBL" id="RZC37534.1"/>
    </source>
</evidence>
<organism evidence="6 7">
    <name type="scientific">Asbolus verrucosus</name>
    <name type="common">Desert ironclad beetle</name>
    <dbReference type="NCBI Taxonomy" id="1661398"/>
    <lineage>
        <taxon>Eukaryota</taxon>
        <taxon>Metazoa</taxon>
        <taxon>Ecdysozoa</taxon>
        <taxon>Arthropoda</taxon>
        <taxon>Hexapoda</taxon>
        <taxon>Insecta</taxon>
        <taxon>Pterygota</taxon>
        <taxon>Neoptera</taxon>
        <taxon>Endopterygota</taxon>
        <taxon>Coleoptera</taxon>
        <taxon>Polyphaga</taxon>
        <taxon>Cucujiformia</taxon>
        <taxon>Tenebrionidae</taxon>
        <taxon>Pimeliinae</taxon>
        <taxon>Asbolus</taxon>
    </lineage>
</organism>
<dbReference type="SUPFAM" id="SSF50494">
    <property type="entry name" value="Trypsin-like serine proteases"/>
    <property type="match status" value="1"/>
</dbReference>